<comment type="caution">
    <text evidence="2">The sequence shown here is derived from an EMBL/GenBank/DDBJ whole genome shotgun (WGS) entry which is preliminary data.</text>
</comment>
<accession>A0ABV5H9E9</accession>
<keyword evidence="3" id="KW-1185">Reference proteome</keyword>
<name>A0ABV5H9E9_9FLAO</name>
<dbReference type="EMBL" id="JBHMFE010000011">
    <property type="protein sequence ID" value="MFB9108517.1"/>
    <property type="molecule type" value="Genomic_DNA"/>
</dbReference>
<evidence type="ECO:0000259" key="1">
    <source>
        <dbReference type="Pfam" id="PF15644"/>
    </source>
</evidence>
<sequence>MNCTNCVISTDLQLQGIKSTAMPKALTPEGQYTNGPVAISVLEKHYSAKFVNTNVSKLEELSIGKRGIIFGETKRGGGHVFNVVNQNGTIRYLDGQTGKAADINKYSNLKFLPTN</sequence>
<proteinExistence type="predicted"/>
<dbReference type="InterPro" id="IPR028908">
    <property type="entry name" value="Tox-PL_dom"/>
</dbReference>
<evidence type="ECO:0000313" key="2">
    <source>
        <dbReference type="EMBL" id="MFB9108517.1"/>
    </source>
</evidence>
<organism evidence="2 3">
    <name type="scientific">Flavobacterium gyeonganense</name>
    <dbReference type="NCBI Taxonomy" id="1310418"/>
    <lineage>
        <taxon>Bacteria</taxon>
        <taxon>Pseudomonadati</taxon>
        <taxon>Bacteroidota</taxon>
        <taxon>Flavobacteriia</taxon>
        <taxon>Flavobacteriales</taxon>
        <taxon>Flavobacteriaceae</taxon>
        <taxon>Flavobacterium</taxon>
    </lineage>
</organism>
<dbReference type="Proteomes" id="UP001589562">
    <property type="component" value="Unassembled WGS sequence"/>
</dbReference>
<protein>
    <submittedName>
        <fullName evidence="2">Toxin glutamine deamidase domain-containing protein</fullName>
    </submittedName>
</protein>
<dbReference type="RefSeq" id="WP_278008970.1">
    <property type="nucleotide sequence ID" value="NZ_CP121112.1"/>
</dbReference>
<feature type="domain" description="Tox-PL" evidence="1">
    <location>
        <begin position="2"/>
        <end position="99"/>
    </location>
</feature>
<evidence type="ECO:0000313" key="3">
    <source>
        <dbReference type="Proteomes" id="UP001589562"/>
    </source>
</evidence>
<dbReference type="Pfam" id="PF15644">
    <property type="entry name" value="Gln_amidase"/>
    <property type="match status" value="1"/>
</dbReference>
<reference evidence="2 3" key="1">
    <citation type="submission" date="2024-09" db="EMBL/GenBank/DDBJ databases">
        <authorList>
            <person name="Sun Q."/>
            <person name="Mori K."/>
        </authorList>
    </citation>
    <scope>NUCLEOTIDE SEQUENCE [LARGE SCALE GENOMIC DNA]</scope>
    <source>
        <strain evidence="2 3">CECT 8365</strain>
    </source>
</reference>
<gene>
    <name evidence="2" type="ORF">ACFFVK_08000</name>
</gene>